<protein>
    <submittedName>
        <fullName evidence="1">Uncharacterized protein</fullName>
    </submittedName>
</protein>
<accession>A0A3R7C4N6</accession>
<organism evidence="1 2">
    <name type="scientific">Aphanomyces astaci</name>
    <name type="common">Crayfish plague agent</name>
    <dbReference type="NCBI Taxonomy" id="112090"/>
    <lineage>
        <taxon>Eukaryota</taxon>
        <taxon>Sar</taxon>
        <taxon>Stramenopiles</taxon>
        <taxon>Oomycota</taxon>
        <taxon>Saprolegniomycetes</taxon>
        <taxon>Saprolegniales</taxon>
        <taxon>Verrucalvaceae</taxon>
        <taxon>Aphanomyces</taxon>
    </lineage>
</organism>
<proteinExistence type="predicted"/>
<evidence type="ECO:0000313" key="1">
    <source>
        <dbReference type="EMBL" id="RHZ33404.1"/>
    </source>
</evidence>
<sequence length="274" mass="30558">MLLWAHQITPPTLPSQPLRVSYDESSAPTVYKSDSCPQLSQDWIIDSGATASYTPHKSYFRLSKFRSCSMTLSVGDGGQLPILGYSPEDLTVLSRKITKCPDHQTEPHFLSVPFDHYCPNLKFNLLSVRHAVSFGYQVKFDHPEHCLFFLDKTYYFRAAVNILGLYSFSATGVPPGSPLPPHDTLTTQAMFDGFIAFLVASPVSSPLPSHPPSHSLVADHPELSGYRTRNLKPLDCDVCEYAKSLRKPFSSEAVFRSNTYLTLVHSDIWSPCPV</sequence>
<name>A0A3R7C4N6_APHAT</name>
<dbReference type="VEuPathDB" id="FungiDB:H257_05521"/>
<gene>
    <name evidence="1" type="ORF">DYB37_011345</name>
</gene>
<dbReference type="Proteomes" id="UP000285430">
    <property type="component" value="Unassembled WGS sequence"/>
</dbReference>
<dbReference type="EMBL" id="QUTH01000615">
    <property type="protein sequence ID" value="RHZ33404.1"/>
    <property type="molecule type" value="Genomic_DNA"/>
</dbReference>
<comment type="caution">
    <text evidence="1">The sequence shown here is derived from an EMBL/GenBank/DDBJ whole genome shotgun (WGS) entry which is preliminary data.</text>
</comment>
<dbReference type="AlphaFoldDB" id="A0A3R7C4N6"/>
<evidence type="ECO:0000313" key="2">
    <source>
        <dbReference type="Proteomes" id="UP000285430"/>
    </source>
</evidence>
<reference evidence="1 2" key="1">
    <citation type="submission" date="2018-08" db="EMBL/GenBank/DDBJ databases">
        <title>Aphanomyces genome sequencing and annotation.</title>
        <authorList>
            <person name="Minardi D."/>
            <person name="Oidtmann B."/>
            <person name="Van Der Giezen M."/>
            <person name="Studholme D.J."/>
        </authorList>
    </citation>
    <scope>NUCLEOTIDE SEQUENCE [LARGE SCALE GENOMIC DNA]</scope>
    <source>
        <strain evidence="1 2">Da</strain>
    </source>
</reference>